<accession>A0A6P7XWQ0</accession>
<evidence type="ECO:0000256" key="1">
    <source>
        <dbReference type="ARBA" id="ARBA00008307"/>
    </source>
</evidence>
<dbReference type="InterPro" id="IPR046903">
    <property type="entry name" value="Mab-21-like_nuc_Trfase"/>
</dbReference>
<dbReference type="InterPro" id="IPR046906">
    <property type="entry name" value="Mab-21_HhH/H2TH-like"/>
</dbReference>
<name>A0A6P7XWQ0_9AMPH</name>
<dbReference type="SMART" id="SM01265">
    <property type="entry name" value="Mab-21"/>
    <property type="match status" value="1"/>
</dbReference>
<organism evidence="5 6">
    <name type="scientific">Microcaecilia unicolor</name>
    <dbReference type="NCBI Taxonomy" id="1415580"/>
    <lineage>
        <taxon>Eukaryota</taxon>
        <taxon>Metazoa</taxon>
        <taxon>Chordata</taxon>
        <taxon>Craniata</taxon>
        <taxon>Vertebrata</taxon>
        <taxon>Euteleostomi</taxon>
        <taxon>Amphibia</taxon>
        <taxon>Gymnophiona</taxon>
        <taxon>Siphonopidae</taxon>
        <taxon>Microcaecilia</taxon>
    </lineage>
</organism>
<dbReference type="Gene3D" id="1.10.1410.40">
    <property type="match status" value="1"/>
</dbReference>
<feature type="domain" description="Mab-21-like HhH/H2TH-like" evidence="4">
    <location>
        <begin position="480"/>
        <end position="584"/>
    </location>
</feature>
<keyword evidence="5" id="KW-1185">Reference proteome</keyword>
<dbReference type="Pfam" id="PF03281">
    <property type="entry name" value="Mab-21"/>
    <property type="match status" value="1"/>
</dbReference>
<dbReference type="GO" id="GO:0005829">
    <property type="term" value="C:cytosol"/>
    <property type="evidence" value="ECO:0007669"/>
    <property type="project" value="TreeGrafter"/>
</dbReference>
<dbReference type="GO" id="GO:0035861">
    <property type="term" value="C:site of double-strand break"/>
    <property type="evidence" value="ECO:0007669"/>
    <property type="project" value="TreeGrafter"/>
</dbReference>
<dbReference type="GO" id="GO:0005634">
    <property type="term" value="C:nucleus"/>
    <property type="evidence" value="ECO:0007669"/>
    <property type="project" value="TreeGrafter"/>
</dbReference>
<dbReference type="KEGG" id="muo:115467235"/>
<protein>
    <submittedName>
        <fullName evidence="6">Cyclic GMP-AMP synthase</fullName>
    </submittedName>
</protein>
<sequence>MGDRARGKGRGETGTAGRTQSPKPKGRGKAGTTDTTQSPETTGRASTADRTRSAEPAGRGRAAGTAGRTLTPVPGGTKGRGRAVAAAGRDIADHQAQLSEAGRRGKGREAAAGGTPSQEPKQERRKAEATAGRKSSGRAGAEGDIGTARSKAITRKAPAQSLELEKGKAAGNRDTAGGDGAQCQQRQPAARKKTGRSCAATPALGADAAAEERAADGGGAQGAAAGKGKRVERSGTLRELAESLRLRGKEISSASKPVNDVVDTLVKAIKKHEPFRDIERLATGSYYEGVKISKPDEFDIMLKIPLKSVVLDKAECGGGAFYYVKLESKEPKRDLSNCLNENGYLLSSEMISHLRKVIKKEICKIKMNVSVKRKKPGCPAVTLLIEDHNLAISVDIVLALEVQQRWPSNTEDGLKIEPWLGSTVRDRFRSNSFYLVAKQAKDGRATTDTWRISFSHIEKEMLNNHGNGKTCCESNEPRCCRKFCLRLLKHFLQNLQHYDKSKRGLEKFCSYHIKTTFFHSCVSRPTDQQWQLNDLSDCFEMFLDDFIKRLKERDLPHFFIPSFNLFAPREIDENSLKCLLRNIEHERNNKFPIFQLCPP</sequence>
<dbReference type="FunFam" id="1.10.1410.40:FF:000007">
    <property type="entry name" value="Cyclic GMP-AMP synthase"/>
    <property type="match status" value="1"/>
</dbReference>
<feature type="compositionally biased region" description="Low complexity" evidence="2">
    <location>
        <begin position="57"/>
        <end position="69"/>
    </location>
</feature>
<dbReference type="GO" id="GO:0032481">
    <property type="term" value="P:positive regulation of type I interferon production"/>
    <property type="evidence" value="ECO:0007669"/>
    <property type="project" value="TreeGrafter"/>
</dbReference>
<dbReference type="Gene3D" id="3.30.460.90">
    <property type="match status" value="1"/>
</dbReference>
<feature type="compositionally biased region" description="Polar residues" evidence="2">
    <location>
        <begin position="32"/>
        <end position="45"/>
    </location>
</feature>
<dbReference type="GO" id="GO:0071360">
    <property type="term" value="P:cellular response to exogenous dsRNA"/>
    <property type="evidence" value="ECO:0007669"/>
    <property type="project" value="TreeGrafter"/>
</dbReference>
<dbReference type="GO" id="GO:2000042">
    <property type="term" value="P:negative regulation of double-strand break repair via homologous recombination"/>
    <property type="evidence" value="ECO:0007669"/>
    <property type="project" value="TreeGrafter"/>
</dbReference>
<reference evidence="6" key="1">
    <citation type="submission" date="2025-08" db="UniProtKB">
        <authorList>
            <consortium name="RefSeq"/>
        </authorList>
    </citation>
    <scope>IDENTIFICATION</scope>
</reference>
<dbReference type="PANTHER" id="PTHR10656:SF35">
    <property type="entry name" value="CYCLIC GMP-AMP SYNTHASE"/>
    <property type="match status" value="1"/>
</dbReference>
<dbReference type="GO" id="GO:0002218">
    <property type="term" value="P:activation of innate immune response"/>
    <property type="evidence" value="ECO:0007669"/>
    <property type="project" value="TreeGrafter"/>
</dbReference>
<feature type="region of interest" description="Disordered" evidence="2">
    <location>
        <begin position="1"/>
        <end position="236"/>
    </location>
</feature>
<evidence type="ECO:0000313" key="6">
    <source>
        <dbReference type="RefSeq" id="XP_030054899.1"/>
    </source>
</evidence>
<feature type="domain" description="Mab-21-like nucleotidyltransferase" evidence="3">
    <location>
        <begin position="286"/>
        <end position="464"/>
    </location>
</feature>
<dbReference type="GeneID" id="115467235"/>
<gene>
    <name evidence="6" type="primary">CGAS</name>
</gene>
<dbReference type="GO" id="GO:0038001">
    <property type="term" value="P:paracrine signaling"/>
    <property type="evidence" value="ECO:0007669"/>
    <property type="project" value="TreeGrafter"/>
</dbReference>
<dbReference type="RefSeq" id="XP_030054899.1">
    <property type="nucleotide sequence ID" value="XM_030199039.1"/>
</dbReference>
<dbReference type="FunCoup" id="A0A6P7XWQ0">
    <property type="interactions" value="1569"/>
</dbReference>
<evidence type="ECO:0000259" key="3">
    <source>
        <dbReference type="Pfam" id="PF03281"/>
    </source>
</evidence>
<dbReference type="GO" id="GO:0002230">
    <property type="term" value="P:positive regulation of defense response to virus by host"/>
    <property type="evidence" value="ECO:0007669"/>
    <property type="project" value="TreeGrafter"/>
</dbReference>
<evidence type="ECO:0000256" key="2">
    <source>
        <dbReference type="SAM" id="MobiDB-lite"/>
    </source>
</evidence>
<dbReference type="PANTHER" id="PTHR10656">
    <property type="entry name" value="CELL FATE DETERMINING PROTEIN MAB21-RELATED"/>
    <property type="match status" value="1"/>
</dbReference>
<feature type="compositionally biased region" description="Low complexity" evidence="2">
    <location>
        <begin position="199"/>
        <end position="208"/>
    </location>
</feature>
<dbReference type="GO" id="GO:0003690">
    <property type="term" value="F:double-stranded DNA binding"/>
    <property type="evidence" value="ECO:0007669"/>
    <property type="project" value="TreeGrafter"/>
</dbReference>
<dbReference type="OrthoDB" id="6054650at2759"/>
<dbReference type="GO" id="GO:0003682">
    <property type="term" value="F:chromatin binding"/>
    <property type="evidence" value="ECO:0007669"/>
    <property type="project" value="TreeGrafter"/>
</dbReference>
<dbReference type="InterPro" id="IPR024810">
    <property type="entry name" value="MAB21L/cGLR"/>
</dbReference>
<evidence type="ECO:0000259" key="4">
    <source>
        <dbReference type="Pfam" id="PF20266"/>
    </source>
</evidence>
<dbReference type="GO" id="GO:0006974">
    <property type="term" value="P:DNA damage response"/>
    <property type="evidence" value="ECO:0007669"/>
    <property type="project" value="TreeGrafter"/>
</dbReference>
<comment type="similarity">
    <text evidence="1">Belongs to the mab-21 family.</text>
</comment>
<dbReference type="InParanoid" id="A0A6P7XWQ0"/>
<dbReference type="Proteomes" id="UP000515156">
    <property type="component" value="Chromosome 3"/>
</dbReference>
<dbReference type="GO" id="GO:0061501">
    <property type="term" value="F:2',3'-cyclic GMP-AMP synthase activity"/>
    <property type="evidence" value="ECO:0007669"/>
    <property type="project" value="TreeGrafter"/>
</dbReference>
<proteinExistence type="inferred from homology"/>
<feature type="compositionally biased region" description="Basic and acidic residues" evidence="2">
    <location>
        <begin position="1"/>
        <end position="11"/>
    </location>
</feature>
<dbReference type="Pfam" id="PF20266">
    <property type="entry name" value="Mab-21_C"/>
    <property type="match status" value="1"/>
</dbReference>
<dbReference type="CTD" id="115004"/>
<dbReference type="AlphaFoldDB" id="A0A6P7XWQ0"/>
<evidence type="ECO:0000313" key="5">
    <source>
        <dbReference type="Proteomes" id="UP000515156"/>
    </source>
</evidence>